<dbReference type="EMBL" id="CP036347">
    <property type="protein sequence ID" value="QDU03896.1"/>
    <property type="molecule type" value="Genomic_DNA"/>
</dbReference>
<evidence type="ECO:0000256" key="1">
    <source>
        <dbReference type="SAM" id="Phobius"/>
    </source>
</evidence>
<keyword evidence="2" id="KW-0732">Signal</keyword>
<dbReference type="AlphaFoldDB" id="A0A517WF59"/>
<feature type="signal peptide" evidence="2">
    <location>
        <begin position="1"/>
        <end position="25"/>
    </location>
</feature>
<organism evidence="3 4">
    <name type="scientific">Gimesia chilikensis</name>
    <dbReference type="NCBI Taxonomy" id="2605989"/>
    <lineage>
        <taxon>Bacteria</taxon>
        <taxon>Pseudomonadati</taxon>
        <taxon>Planctomycetota</taxon>
        <taxon>Planctomycetia</taxon>
        <taxon>Planctomycetales</taxon>
        <taxon>Planctomycetaceae</taxon>
        <taxon>Gimesia</taxon>
    </lineage>
</organism>
<dbReference type="PROSITE" id="PS51257">
    <property type="entry name" value="PROKAR_LIPOPROTEIN"/>
    <property type="match status" value="1"/>
</dbReference>
<accession>A0A517WF59</accession>
<feature type="transmembrane region" description="Helical" evidence="1">
    <location>
        <begin position="386"/>
        <end position="403"/>
    </location>
</feature>
<evidence type="ECO:0000313" key="3">
    <source>
        <dbReference type="EMBL" id="QDU03896.1"/>
    </source>
</evidence>
<proteinExistence type="predicted"/>
<gene>
    <name evidence="3" type="ORF">V6x_36190</name>
</gene>
<dbReference type="Proteomes" id="UP000320722">
    <property type="component" value="Chromosome"/>
</dbReference>
<keyword evidence="1" id="KW-0472">Membrane</keyword>
<feature type="chain" id="PRO_5022067988" evidence="2">
    <location>
        <begin position="26"/>
        <end position="419"/>
    </location>
</feature>
<evidence type="ECO:0000256" key="2">
    <source>
        <dbReference type="SAM" id="SignalP"/>
    </source>
</evidence>
<dbReference type="RefSeq" id="WP_145041711.1">
    <property type="nucleotide sequence ID" value="NZ_CP036347.1"/>
</dbReference>
<evidence type="ECO:0000313" key="4">
    <source>
        <dbReference type="Proteomes" id="UP000320722"/>
    </source>
</evidence>
<name>A0A517WF59_9PLAN</name>
<keyword evidence="1" id="KW-0812">Transmembrane</keyword>
<sequence length="419" mass="47216" precursor="true">MLRWNLLLMILAVGCGLCCVDRAVAAEEVVLPQIPAMSADAFFALPVEEQRAVLVEALEQRLRLFENMAYETRSRKYSLHEDLSTFPYGGEIPGPAEQRLLDFERVTRCLGESYWQKSQLVLLESPQHEHGAMHQEMRTADASEGEFLCAHEMINEEGQSSSGTISHLEDWNHKEGLLNFWGSGTAGWHDLYFIQESVHALKLLDTADDGSARVPLLNSGKINGRETISFSYPFQFKRMKKYPGILTVNFDPERQFLPLAYRLECSEEQEQGRTLRWFEAMRVEQAEQQQGIWFPHRFHLLKCNGLPTGAEGSSVEEVLVKAISFGTVTDRDLAFTFPAGVDVRNYTNGVRFIADGKGGVQGEVEGIPYLNGYYLGSVVGPGIHKILFPCVGISTFLLGWYLVRRQERIERQQSVSAGV</sequence>
<reference evidence="3 4" key="1">
    <citation type="submission" date="2019-02" db="EMBL/GenBank/DDBJ databases">
        <title>Deep-cultivation of Planctomycetes and their phenomic and genomic characterization uncovers novel biology.</title>
        <authorList>
            <person name="Wiegand S."/>
            <person name="Jogler M."/>
            <person name="Boedeker C."/>
            <person name="Pinto D."/>
            <person name="Vollmers J."/>
            <person name="Rivas-Marin E."/>
            <person name="Kohn T."/>
            <person name="Peeters S.H."/>
            <person name="Heuer A."/>
            <person name="Rast P."/>
            <person name="Oberbeckmann S."/>
            <person name="Bunk B."/>
            <person name="Jeske O."/>
            <person name="Meyerdierks A."/>
            <person name="Storesund J.E."/>
            <person name="Kallscheuer N."/>
            <person name="Luecker S."/>
            <person name="Lage O.M."/>
            <person name="Pohl T."/>
            <person name="Merkel B.J."/>
            <person name="Hornburger P."/>
            <person name="Mueller R.-W."/>
            <person name="Bruemmer F."/>
            <person name="Labrenz M."/>
            <person name="Spormann A.M."/>
            <person name="Op den Camp H."/>
            <person name="Overmann J."/>
            <person name="Amann R."/>
            <person name="Jetten M.S.M."/>
            <person name="Mascher T."/>
            <person name="Medema M.H."/>
            <person name="Devos D.P."/>
            <person name="Kaster A.-K."/>
            <person name="Ovreas L."/>
            <person name="Rohde M."/>
            <person name="Galperin M.Y."/>
            <person name="Jogler C."/>
        </authorList>
    </citation>
    <scope>NUCLEOTIDE SEQUENCE [LARGE SCALE GENOMIC DNA]</scope>
    <source>
        <strain evidence="3 4">V6</strain>
    </source>
</reference>
<keyword evidence="1" id="KW-1133">Transmembrane helix</keyword>
<protein>
    <submittedName>
        <fullName evidence="3">Uncharacterized protein</fullName>
    </submittedName>
</protein>